<dbReference type="EMBL" id="JAHQIW010003071">
    <property type="protein sequence ID" value="KAJ1357213.1"/>
    <property type="molecule type" value="Genomic_DNA"/>
</dbReference>
<dbReference type="AlphaFoldDB" id="A0AAD5MJB7"/>
<proteinExistence type="predicted"/>
<evidence type="ECO:0000313" key="2">
    <source>
        <dbReference type="Proteomes" id="UP001196413"/>
    </source>
</evidence>
<comment type="caution">
    <text evidence="1">The sequence shown here is derived from an EMBL/GenBank/DDBJ whole genome shotgun (WGS) entry which is preliminary data.</text>
</comment>
<reference evidence="1" key="1">
    <citation type="submission" date="2021-06" db="EMBL/GenBank/DDBJ databases">
        <title>Parelaphostrongylus tenuis whole genome reference sequence.</title>
        <authorList>
            <person name="Garwood T.J."/>
            <person name="Larsen P.A."/>
            <person name="Fountain-Jones N.M."/>
            <person name="Garbe J.R."/>
            <person name="Macchietto M.G."/>
            <person name="Kania S.A."/>
            <person name="Gerhold R.W."/>
            <person name="Richards J.E."/>
            <person name="Wolf T.M."/>
        </authorList>
    </citation>
    <scope>NUCLEOTIDE SEQUENCE</scope>
    <source>
        <strain evidence="1">MNPRO001-30</strain>
        <tissue evidence="1">Meninges</tissue>
    </source>
</reference>
<organism evidence="1 2">
    <name type="scientific">Parelaphostrongylus tenuis</name>
    <name type="common">Meningeal worm</name>
    <dbReference type="NCBI Taxonomy" id="148309"/>
    <lineage>
        <taxon>Eukaryota</taxon>
        <taxon>Metazoa</taxon>
        <taxon>Ecdysozoa</taxon>
        <taxon>Nematoda</taxon>
        <taxon>Chromadorea</taxon>
        <taxon>Rhabditida</taxon>
        <taxon>Rhabditina</taxon>
        <taxon>Rhabditomorpha</taxon>
        <taxon>Strongyloidea</taxon>
        <taxon>Metastrongylidae</taxon>
        <taxon>Parelaphostrongylus</taxon>
    </lineage>
</organism>
<keyword evidence="2" id="KW-1185">Reference proteome</keyword>
<sequence>MMLSESLERGGPTGLFLHAIGKLEILLVPARVTRRLTGLQVMQVIVTRDRLQMHQVNAFIPPEETAASTISSKQFHQFYKFTAIFTINCIRRDLPDVFRKMLVRILTSLRPTKTAIVLEESDDARVLLTRAVECCRL</sequence>
<dbReference type="Proteomes" id="UP001196413">
    <property type="component" value="Unassembled WGS sequence"/>
</dbReference>
<accession>A0AAD5MJB7</accession>
<gene>
    <name evidence="1" type="ORF">KIN20_015311</name>
</gene>
<protein>
    <submittedName>
        <fullName evidence="1">Uncharacterized protein</fullName>
    </submittedName>
</protein>
<evidence type="ECO:0000313" key="1">
    <source>
        <dbReference type="EMBL" id="KAJ1357213.1"/>
    </source>
</evidence>
<name>A0AAD5MJB7_PARTN</name>